<dbReference type="EMBL" id="JAOQAZ010000037">
    <property type="protein sequence ID" value="KAJ4248127.1"/>
    <property type="molecule type" value="Genomic_DNA"/>
</dbReference>
<proteinExistence type="predicted"/>
<evidence type="ECO:0000313" key="1">
    <source>
        <dbReference type="EMBL" id="KAJ4248127.1"/>
    </source>
</evidence>
<comment type="caution">
    <text evidence="1">The sequence shown here is derived from an EMBL/GenBank/DDBJ whole genome shotgun (WGS) entry which is preliminary data.</text>
</comment>
<name>A0A9W8RQW4_9HYPO</name>
<dbReference type="InterPro" id="IPR052895">
    <property type="entry name" value="HetReg/Transcr_Mod"/>
</dbReference>
<reference evidence="1" key="1">
    <citation type="submission" date="2022-09" db="EMBL/GenBank/DDBJ databases">
        <title>Fusarium specimens isolated from Avocado Roots.</title>
        <authorList>
            <person name="Stajich J."/>
            <person name="Roper C."/>
            <person name="Heimlech-Rivalta G."/>
        </authorList>
    </citation>
    <scope>NUCLEOTIDE SEQUENCE</scope>
    <source>
        <strain evidence="1">CF00136</strain>
    </source>
</reference>
<sequence length="293" mass="33192">MTGPELYIRFARNYINQTCNLDILHFSGCGDSEKYSLTKVAGTFFLQLSPPADDVPSWAPDWRVQSRPLVLLPHPGYHVQSHFAATTSKPDYYLDEKCHRVRVRARLVDEIAVCGLPYYTSLCRKLQIPENGIFGIWHELAKAHLDSNEFESMFSSTLVMDARVTLMERGAMNVDSQNIAAGFKHWIKRVMQGETAFYMDDTHEPSEGAAHFGYVAEEVCRNRAMFVTKNGRLGLGSTHVSPGSHIYLIHGMRTPFVVQENMRGHTLHGECYVHGLMDQQAELSDSDVYLNLF</sequence>
<organism evidence="1 2">
    <name type="scientific">Fusarium torreyae</name>
    <dbReference type="NCBI Taxonomy" id="1237075"/>
    <lineage>
        <taxon>Eukaryota</taxon>
        <taxon>Fungi</taxon>
        <taxon>Dikarya</taxon>
        <taxon>Ascomycota</taxon>
        <taxon>Pezizomycotina</taxon>
        <taxon>Sordariomycetes</taxon>
        <taxon>Hypocreomycetidae</taxon>
        <taxon>Hypocreales</taxon>
        <taxon>Nectriaceae</taxon>
        <taxon>Fusarium</taxon>
    </lineage>
</organism>
<evidence type="ECO:0000313" key="2">
    <source>
        <dbReference type="Proteomes" id="UP001152049"/>
    </source>
</evidence>
<gene>
    <name evidence="1" type="ORF">NW762_012897</name>
</gene>
<dbReference type="PANTHER" id="PTHR24148:SF64">
    <property type="entry name" value="HETEROKARYON INCOMPATIBILITY DOMAIN-CONTAINING PROTEIN"/>
    <property type="match status" value="1"/>
</dbReference>
<dbReference type="OrthoDB" id="2157530at2759"/>
<evidence type="ECO:0008006" key="3">
    <source>
        <dbReference type="Google" id="ProtNLM"/>
    </source>
</evidence>
<dbReference type="Pfam" id="PF26639">
    <property type="entry name" value="Het-6_barrel"/>
    <property type="match status" value="1"/>
</dbReference>
<protein>
    <recommendedName>
        <fullName evidence="3">Heterokaryon incompatibility protein</fullName>
    </recommendedName>
</protein>
<keyword evidence="2" id="KW-1185">Reference proteome</keyword>
<dbReference type="Proteomes" id="UP001152049">
    <property type="component" value="Unassembled WGS sequence"/>
</dbReference>
<dbReference type="AlphaFoldDB" id="A0A9W8RQW4"/>
<accession>A0A9W8RQW4</accession>
<dbReference type="PANTHER" id="PTHR24148">
    <property type="entry name" value="ANKYRIN REPEAT DOMAIN-CONTAINING PROTEIN 39 HOMOLOG-RELATED"/>
    <property type="match status" value="1"/>
</dbReference>